<organism evidence="1 2">
    <name type="scientific">Portibacter lacus</name>
    <dbReference type="NCBI Taxonomy" id="1099794"/>
    <lineage>
        <taxon>Bacteria</taxon>
        <taxon>Pseudomonadati</taxon>
        <taxon>Bacteroidota</taxon>
        <taxon>Saprospiria</taxon>
        <taxon>Saprospirales</taxon>
        <taxon>Haliscomenobacteraceae</taxon>
        <taxon>Portibacter</taxon>
    </lineage>
</organism>
<keyword evidence="2" id="KW-1185">Reference proteome</keyword>
<name>A0AA37SLT2_9BACT</name>
<protein>
    <submittedName>
        <fullName evidence="1">Uncharacterized protein</fullName>
    </submittedName>
</protein>
<dbReference type="SUPFAM" id="SSF56935">
    <property type="entry name" value="Porins"/>
    <property type="match status" value="1"/>
</dbReference>
<reference evidence="1" key="2">
    <citation type="submission" date="2023-01" db="EMBL/GenBank/DDBJ databases">
        <title>Draft genome sequence of Portibacter lacus strain NBRC 108769.</title>
        <authorList>
            <person name="Sun Q."/>
            <person name="Mori K."/>
        </authorList>
    </citation>
    <scope>NUCLEOTIDE SEQUENCE</scope>
    <source>
        <strain evidence="1">NBRC 108769</strain>
    </source>
</reference>
<gene>
    <name evidence="1" type="ORF">GCM10007940_13410</name>
</gene>
<accession>A0AA37SLT2</accession>
<evidence type="ECO:0000313" key="1">
    <source>
        <dbReference type="EMBL" id="GLR16726.1"/>
    </source>
</evidence>
<dbReference type="EMBL" id="BSOH01000007">
    <property type="protein sequence ID" value="GLR16726.1"/>
    <property type="molecule type" value="Genomic_DNA"/>
</dbReference>
<dbReference type="AlphaFoldDB" id="A0AA37SLT2"/>
<comment type="caution">
    <text evidence="1">The sequence shown here is derived from an EMBL/GenBank/DDBJ whole genome shotgun (WGS) entry which is preliminary data.</text>
</comment>
<evidence type="ECO:0000313" key="2">
    <source>
        <dbReference type="Proteomes" id="UP001156666"/>
    </source>
</evidence>
<reference evidence="1" key="1">
    <citation type="journal article" date="2014" name="Int. J. Syst. Evol. Microbiol.">
        <title>Complete genome sequence of Corynebacterium casei LMG S-19264T (=DSM 44701T), isolated from a smear-ripened cheese.</title>
        <authorList>
            <consortium name="US DOE Joint Genome Institute (JGI-PGF)"/>
            <person name="Walter F."/>
            <person name="Albersmeier A."/>
            <person name="Kalinowski J."/>
            <person name="Ruckert C."/>
        </authorList>
    </citation>
    <scope>NUCLEOTIDE SEQUENCE</scope>
    <source>
        <strain evidence="1">NBRC 108769</strain>
    </source>
</reference>
<sequence>MSAFAQGDLSNIRLKKINVKDSPIPLDTLSVVSGSLQLFQGDSLINDQFLFNIFNDSLHIRPINPDDTTISDSINIMYRVFPVRFGIPYSHLDSTKVLPRPDEIYIGYDFNIYDQKDNELLFSKGLEYDGSFSRGLSFGNSQSLVLNSSFNLQLGGKLSDDLEILASISDANIPIQPEGTTQQLQDFDKVFIQLKRKNTTLLAGDYEIARPNSYFINYYKKLQGVSVIQENDFGKNGSLFQKGSAAISRGKFSRNTLKVAEGNQGPYKLTGSEGERFLIILSGTEKVYFDGKLLTRGEENDYVIFYDRAEIIFTTNRLVTKDSRIIVEFEYADQKYLRSLYQYNSAYKKGKFNLDFNMVSEQDSKSTTGNIELDSTDLFLLSQAGDQDETAIRSGVRTNLDEYSANQIYYKKEYNPILADSILVFTSNPDSAKYQASFSDVGEKAGSYAINTAINANGRVYKFVGPGQGNYEPFIRLVAPEQKQMYALKGTYSFNKNARANMELGMSYFDLNRFSEIQDNDNVGLSGRMEFVNKIAFGKKKNWTFSPQLLVESKGENFRAFNPYRNAEFNRDWNVDPEVLTGEFLGDFGFNLKQVKDLASLGYTYSNFSQFGFYEGNRHNVTANAKNSGFEVNFNNNYLTSTSKTINTTFARPKINITKKFSKLDNWSIGYYREQERNEIRQLQVDTLNATSFLYDYSKFFIKSDEKDKFRFGVGFNQRNDYSPKPGEFTLTTTANEYELNGSWNLKTFSSASWAFTFRDLMIRDETLTEETNNTVLLGNLNHILRFWKGAFNSSINYKVSSGQEPKIEFDFREVLPGEGEYIWIDDGDGVQQRNEFQIAPYKDEANFVRINLFNNEFIRTNNSGLTQSLRIEPKIFFRAQKEKTRVKNFISRWSIISNYRLDNKNKGSSNVFSTSQFTDQDTSLVSYSSLYNGILFFNKGNPKFDSQVGMRNNNNKLVQTQGYEQRGFKEYYWRNRIAISRNVDFIVIATLAQRSLTSETYSNNDFLIKGNRVEPQLAYRIGQQFRLNVDYKYENKENLDGLEGEAALINDLNLGLTYSQKSDSRIMAEIKYADVNYNGVPNTSLELSMLDGLKDGQNILWSIDYSKRIRKNIDVSISYEGRKTGDKDTVHVGRAQVKSSF</sequence>
<dbReference type="Proteomes" id="UP001156666">
    <property type="component" value="Unassembled WGS sequence"/>
</dbReference>
<proteinExistence type="predicted"/>